<organism evidence="1 2">
    <name type="scientific">Oleiphilus messinensis</name>
    <dbReference type="NCBI Taxonomy" id="141451"/>
    <lineage>
        <taxon>Bacteria</taxon>
        <taxon>Pseudomonadati</taxon>
        <taxon>Pseudomonadota</taxon>
        <taxon>Gammaproteobacteria</taxon>
        <taxon>Oceanospirillales</taxon>
        <taxon>Oleiphilaceae</taxon>
        <taxon>Oleiphilus</taxon>
    </lineage>
</organism>
<proteinExistence type="predicted"/>
<gene>
    <name evidence="1" type="ORF">OLMES_3828</name>
</gene>
<dbReference type="EMBL" id="CP021425">
    <property type="protein sequence ID" value="ARU57848.1"/>
    <property type="molecule type" value="Genomic_DNA"/>
</dbReference>
<evidence type="ECO:0000313" key="2">
    <source>
        <dbReference type="Proteomes" id="UP000196027"/>
    </source>
</evidence>
<keyword evidence="2" id="KW-1185">Reference proteome</keyword>
<protein>
    <submittedName>
        <fullName evidence="1">Uncharacterized protein</fullName>
    </submittedName>
</protein>
<dbReference type="AlphaFoldDB" id="A0A1Y0IBG5"/>
<accession>A0A1Y0IBG5</accession>
<dbReference type="KEGG" id="ome:OLMES_3828"/>
<name>A0A1Y0IBG5_9GAMM</name>
<reference evidence="1 2" key="1">
    <citation type="submission" date="2017-05" db="EMBL/GenBank/DDBJ databases">
        <title>Genomic insights into alkan degradation activity of Oleiphilus messinensis.</title>
        <authorList>
            <person name="Kozyavkin S.A."/>
            <person name="Slesarev A.I."/>
            <person name="Golyshin P.N."/>
            <person name="Korzhenkov A."/>
            <person name="Golyshina O.N."/>
            <person name="Toshchakov S.V."/>
        </authorList>
    </citation>
    <scope>NUCLEOTIDE SEQUENCE [LARGE SCALE GENOMIC DNA]</scope>
    <source>
        <strain evidence="1 2">ME102</strain>
    </source>
</reference>
<dbReference type="Proteomes" id="UP000196027">
    <property type="component" value="Chromosome"/>
</dbReference>
<evidence type="ECO:0000313" key="1">
    <source>
        <dbReference type="EMBL" id="ARU57848.1"/>
    </source>
</evidence>
<sequence>MSKASHSDSVLFKLTHAYEEVLVKDMKDYFDWMYFAN</sequence>